<feature type="domain" description="HTH araC/xylS-type" evidence="4">
    <location>
        <begin position="213"/>
        <end position="314"/>
    </location>
</feature>
<dbReference type="InterPro" id="IPR050204">
    <property type="entry name" value="AraC_XylS_family_regulators"/>
</dbReference>
<dbReference type="PANTHER" id="PTHR46796">
    <property type="entry name" value="HTH-TYPE TRANSCRIPTIONAL ACTIVATOR RHAS-RELATED"/>
    <property type="match status" value="1"/>
</dbReference>
<dbReference type="GO" id="GO:0043565">
    <property type="term" value="F:sequence-specific DNA binding"/>
    <property type="evidence" value="ECO:0007669"/>
    <property type="project" value="InterPro"/>
</dbReference>
<keyword evidence="2 5" id="KW-0238">DNA-binding</keyword>
<dbReference type="InterPro" id="IPR009057">
    <property type="entry name" value="Homeodomain-like_sf"/>
</dbReference>
<evidence type="ECO:0000313" key="6">
    <source>
        <dbReference type="Proteomes" id="UP001139648"/>
    </source>
</evidence>
<evidence type="ECO:0000256" key="1">
    <source>
        <dbReference type="ARBA" id="ARBA00023015"/>
    </source>
</evidence>
<keyword evidence="6" id="KW-1185">Reference proteome</keyword>
<dbReference type="InterPro" id="IPR018060">
    <property type="entry name" value="HTH_AraC"/>
</dbReference>
<keyword evidence="1" id="KW-0805">Transcription regulation</keyword>
<dbReference type="RefSeq" id="WP_253744295.1">
    <property type="nucleotide sequence ID" value="NZ_BAABKA010000015.1"/>
</dbReference>
<dbReference type="GO" id="GO:0003700">
    <property type="term" value="F:DNA-binding transcription factor activity"/>
    <property type="evidence" value="ECO:0007669"/>
    <property type="project" value="InterPro"/>
</dbReference>
<protein>
    <submittedName>
        <fullName evidence="5">AraC-like DNA-binding protein</fullName>
    </submittedName>
</protein>
<dbReference type="EMBL" id="JAMZEB010000002">
    <property type="protein sequence ID" value="MCP2357161.1"/>
    <property type="molecule type" value="Genomic_DNA"/>
</dbReference>
<keyword evidence="3" id="KW-0804">Transcription</keyword>
<dbReference type="Gene3D" id="1.10.10.60">
    <property type="entry name" value="Homeodomain-like"/>
    <property type="match status" value="1"/>
</dbReference>
<reference evidence="5" key="1">
    <citation type="submission" date="2022-06" db="EMBL/GenBank/DDBJ databases">
        <title>Sequencing the genomes of 1000 actinobacteria strains.</title>
        <authorList>
            <person name="Klenk H.-P."/>
        </authorList>
    </citation>
    <scope>NUCLEOTIDE SEQUENCE</scope>
    <source>
        <strain evidence="5">DSM 46694</strain>
    </source>
</reference>
<gene>
    <name evidence="5" type="ORF">HD597_004181</name>
</gene>
<dbReference type="SMART" id="SM00342">
    <property type="entry name" value="HTH_ARAC"/>
    <property type="match status" value="1"/>
</dbReference>
<organism evidence="5 6">
    <name type="scientific">Nonomuraea thailandensis</name>
    <dbReference type="NCBI Taxonomy" id="1188745"/>
    <lineage>
        <taxon>Bacteria</taxon>
        <taxon>Bacillati</taxon>
        <taxon>Actinomycetota</taxon>
        <taxon>Actinomycetes</taxon>
        <taxon>Streptosporangiales</taxon>
        <taxon>Streptosporangiaceae</taxon>
        <taxon>Nonomuraea</taxon>
    </lineage>
</organism>
<evidence type="ECO:0000313" key="5">
    <source>
        <dbReference type="EMBL" id="MCP2357161.1"/>
    </source>
</evidence>
<proteinExistence type="predicted"/>
<dbReference type="SUPFAM" id="SSF46689">
    <property type="entry name" value="Homeodomain-like"/>
    <property type="match status" value="1"/>
</dbReference>
<dbReference type="Proteomes" id="UP001139648">
    <property type="component" value="Unassembled WGS sequence"/>
</dbReference>
<sequence>MLLLDTDDLPPGDRVDAFYAVASAETGTCGIEHELDASHGFHKRIAAWRFGPVTLFRNQGSGMRYWQTPKHLRQDSWNTVSILTQLHGQGGFAWDGRQRQLTAYDLAIASKATGPWEWRWSGTGQSLGVMVDADLLGLSDDVIRTAIANTPRSDITPLLLSHLRGLNADADRLAAEPGAPALGDTVLALLRAHIASTTTGSPRREMAEQTRFTRVLAYVRANLTDPELTPARIAAAHNLTLQALRELCDDNSIDLAQWITHLRLDGARRDLAAPEHAHRTIDAIARSWGFTTPTHFARRFRNAYGLAPRAWRDGSTPPPSKITQCSGSW</sequence>
<evidence type="ECO:0000256" key="3">
    <source>
        <dbReference type="ARBA" id="ARBA00023163"/>
    </source>
</evidence>
<comment type="caution">
    <text evidence="5">The sequence shown here is derived from an EMBL/GenBank/DDBJ whole genome shotgun (WGS) entry which is preliminary data.</text>
</comment>
<accession>A0A9X2K520</accession>
<evidence type="ECO:0000256" key="2">
    <source>
        <dbReference type="ARBA" id="ARBA00023125"/>
    </source>
</evidence>
<dbReference type="PROSITE" id="PS01124">
    <property type="entry name" value="HTH_ARAC_FAMILY_2"/>
    <property type="match status" value="1"/>
</dbReference>
<dbReference type="Pfam" id="PF12833">
    <property type="entry name" value="HTH_18"/>
    <property type="match status" value="1"/>
</dbReference>
<dbReference type="PROSITE" id="PS00041">
    <property type="entry name" value="HTH_ARAC_FAMILY_1"/>
    <property type="match status" value="1"/>
</dbReference>
<dbReference type="PANTHER" id="PTHR46796:SF6">
    <property type="entry name" value="ARAC SUBFAMILY"/>
    <property type="match status" value="1"/>
</dbReference>
<name>A0A9X2K520_9ACTN</name>
<dbReference type="InterPro" id="IPR018062">
    <property type="entry name" value="HTH_AraC-typ_CS"/>
</dbReference>
<dbReference type="AlphaFoldDB" id="A0A9X2K520"/>
<evidence type="ECO:0000259" key="4">
    <source>
        <dbReference type="PROSITE" id="PS01124"/>
    </source>
</evidence>